<dbReference type="PANTHER" id="PTHR46889">
    <property type="entry name" value="TRANSPOSASE INSF FOR INSERTION SEQUENCE IS3B-RELATED"/>
    <property type="match status" value="1"/>
</dbReference>
<protein>
    <submittedName>
        <fullName evidence="2">Integrase core domain-containing protein</fullName>
    </submittedName>
</protein>
<name>A0A1G9MCJ6_9FIRM</name>
<proteinExistence type="predicted"/>
<dbReference type="Gene3D" id="3.30.420.10">
    <property type="entry name" value="Ribonuclease H-like superfamily/Ribonuclease H"/>
    <property type="match status" value="1"/>
</dbReference>
<dbReference type="InterPro" id="IPR050900">
    <property type="entry name" value="Transposase_IS3/IS150/IS904"/>
</dbReference>
<dbReference type="GO" id="GO:0015074">
    <property type="term" value="P:DNA integration"/>
    <property type="evidence" value="ECO:0007669"/>
    <property type="project" value="InterPro"/>
</dbReference>
<dbReference type="AlphaFoldDB" id="A0A1G9MCJ6"/>
<dbReference type="InterPro" id="IPR001584">
    <property type="entry name" value="Integrase_cat-core"/>
</dbReference>
<dbReference type="Pfam" id="PF00665">
    <property type="entry name" value="rve"/>
    <property type="match status" value="1"/>
</dbReference>
<gene>
    <name evidence="2" type="ORF">SAMN04488502_101633</name>
</gene>
<accession>A0A1G9MCJ6</accession>
<evidence type="ECO:0000259" key="1">
    <source>
        <dbReference type="Pfam" id="PF00665"/>
    </source>
</evidence>
<organism evidence="2 3">
    <name type="scientific">Dendrosporobacter quercicolus</name>
    <dbReference type="NCBI Taxonomy" id="146817"/>
    <lineage>
        <taxon>Bacteria</taxon>
        <taxon>Bacillati</taxon>
        <taxon>Bacillota</taxon>
        <taxon>Negativicutes</taxon>
        <taxon>Selenomonadales</taxon>
        <taxon>Sporomusaceae</taxon>
        <taxon>Dendrosporobacter</taxon>
    </lineage>
</organism>
<dbReference type="STRING" id="146817.SAMN04488502_101633"/>
<keyword evidence="3" id="KW-1185">Reference proteome</keyword>
<evidence type="ECO:0000313" key="3">
    <source>
        <dbReference type="Proteomes" id="UP000214880"/>
    </source>
</evidence>
<dbReference type="RefSeq" id="WP_092068170.1">
    <property type="nucleotide sequence ID" value="NZ_FNHB01000001.1"/>
</dbReference>
<dbReference type="OrthoDB" id="1676087at2"/>
<dbReference type="InterPro" id="IPR012337">
    <property type="entry name" value="RNaseH-like_sf"/>
</dbReference>
<dbReference type="GO" id="GO:0003676">
    <property type="term" value="F:nucleic acid binding"/>
    <property type="evidence" value="ECO:0007669"/>
    <property type="project" value="InterPro"/>
</dbReference>
<dbReference type="InterPro" id="IPR036397">
    <property type="entry name" value="RNaseH_sf"/>
</dbReference>
<dbReference type="PANTHER" id="PTHR46889:SF4">
    <property type="entry name" value="TRANSPOSASE INSO FOR INSERTION SEQUENCE ELEMENT IS911B-RELATED"/>
    <property type="match status" value="1"/>
</dbReference>
<evidence type="ECO:0000313" key="2">
    <source>
        <dbReference type="EMBL" id="SDL71405.1"/>
    </source>
</evidence>
<sequence>MGWLFPVGKKRKYSPYKGEITPAVPNVLERNFQADKPNQKWLTDITEFALPTGKVYLSPIIDCFDGMPVCWKIGTSPDANLVNTMLDDAVSGLQDGEHIRLFIRIEGAITAGLAG</sequence>
<reference evidence="2 3" key="1">
    <citation type="submission" date="2016-10" db="EMBL/GenBank/DDBJ databases">
        <authorList>
            <person name="de Groot N.N."/>
        </authorList>
    </citation>
    <scope>NUCLEOTIDE SEQUENCE [LARGE SCALE GENOMIC DNA]</scope>
    <source>
        <strain evidence="2 3">DSM 1736</strain>
    </source>
</reference>
<dbReference type="SUPFAM" id="SSF53098">
    <property type="entry name" value="Ribonuclease H-like"/>
    <property type="match status" value="1"/>
</dbReference>
<dbReference type="Proteomes" id="UP000214880">
    <property type="component" value="Unassembled WGS sequence"/>
</dbReference>
<feature type="domain" description="Integrase catalytic" evidence="1">
    <location>
        <begin position="35"/>
        <end position="93"/>
    </location>
</feature>
<dbReference type="EMBL" id="FNHB01000001">
    <property type="protein sequence ID" value="SDL71405.1"/>
    <property type="molecule type" value="Genomic_DNA"/>
</dbReference>